<evidence type="ECO:0000256" key="1">
    <source>
        <dbReference type="SAM" id="MobiDB-lite"/>
    </source>
</evidence>
<organism evidence="2 3">
    <name type="scientific">Colletotrichum trifolii</name>
    <dbReference type="NCBI Taxonomy" id="5466"/>
    <lineage>
        <taxon>Eukaryota</taxon>
        <taxon>Fungi</taxon>
        <taxon>Dikarya</taxon>
        <taxon>Ascomycota</taxon>
        <taxon>Pezizomycotina</taxon>
        <taxon>Sordariomycetes</taxon>
        <taxon>Hypocreomycetidae</taxon>
        <taxon>Glomerellales</taxon>
        <taxon>Glomerellaceae</taxon>
        <taxon>Colletotrichum</taxon>
        <taxon>Colletotrichum orbiculare species complex</taxon>
    </lineage>
</organism>
<comment type="caution">
    <text evidence="2">The sequence shown here is derived from an EMBL/GenBank/DDBJ whole genome shotgun (WGS) entry which is preliminary data.</text>
</comment>
<proteinExistence type="predicted"/>
<dbReference type="Proteomes" id="UP000295703">
    <property type="component" value="Unassembled WGS sequence"/>
</dbReference>
<dbReference type="EMBL" id="RYZW01000089">
    <property type="protein sequence ID" value="TDZ49766.1"/>
    <property type="molecule type" value="Genomic_DNA"/>
</dbReference>
<evidence type="ECO:0000313" key="2">
    <source>
        <dbReference type="EMBL" id="TDZ49766.1"/>
    </source>
</evidence>
<feature type="compositionally biased region" description="Polar residues" evidence="1">
    <location>
        <begin position="129"/>
        <end position="143"/>
    </location>
</feature>
<keyword evidence="3" id="KW-1185">Reference proteome</keyword>
<protein>
    <submittedName>
        <fullName evidence="2">Uncharacterized protein</fullName>
    </submittedName>
</protein>
<dbReference type="AlphaFoldDB" id="A0A4R8R0W1"/>
<feature type="region of interest" description="Disordered" evidence="1">
    <location>
        <begin position="124"/>
        <end position="143"/>
    </location>
</feature>
<gene>
    <name evidence="2" type="ORF">CTRI78_v007869</name>
</gene>
<accession>A0A4R8R0W1</accession>
<reference evidence="2 3" key="1">
    <citation type="submission" date="2018-12" db="EMBL/GenBank/DDBJ databases">
        <title>Genome sequence and assembly of Colletotrichum trifolii.</title>
        <authorList>
            <person name="Gan P."/>
            <person name="Shirasu K."/>
        </authorList>
    </citation>
    <scope>NUCLEOTIDE SEQUENCE [LARGE SCALE GENOMIC DNA]</scope>
    <source>
        <strain evidence="2 3">543-2</strain>
    </source>
</reference>
<name>A0A4R8R0W1_COLTR</name>
<sequence length="143" mass="15427">MSDDFTRCFQGRLRVVSFYERRLSATVELQPDGTLRTSGPPVLMVTRKSATSTGLTVVPDEDIVPLDADHSGLVKFESRRDDAYVVVKERINSLVFGAAWTEDSPSAPASQRGTRVVATQHGSAFGGQHTINGGSLSQGNVMT</sequence>
<evidence type="ECO:0000313" key="3">
    <source>
        <dbReference type="Proteomes" id="UP000295703"/>
    </source>
</evidence>